<feature type="transmembrane region" description="Helical" evidence="1">
    <location>
        <begin position="447"/>
        <end position="470"/>
    </location>
</feature>
<keyword evidence="1" id="KW-0812">Transmembrane</keyword>
<keyword evidence="4" id="KW-1185">Reference proteome</keyword>
<feature type="domain" description="CorA-like transporter" evidence="2">
    <location>
        <begin position="1"/>
        <end position="161"/>
    </location>
</feature>
<dbReference type="EMBL" id="JAJVDC020000012">
    <property type="protein sequence ID" value="KAL1635092.1"/>
    <property type="molecule type" value="Genomic_DNA"/>
</dbReference>
<evidence type="ECO:0000313" key="3">
    <source>
        <dbReference type="EMBL" id="KAL1635092.1"/>
    </source>
</evidence>
<name>A0ABR3T6X0_9PEZI</name>
<gene>
    <name evidence="3" type="ORF">SLS56_001844</name>
</gene>
<reference evidence="3 4" key="1">
    <citation type="submission" date="2024-02" db="EMBL/GenBank/DDBJ databases">
        <title>De novo assembly and annotation of 12 fungi associated with fruit tree decline syndrome in Ontario, Canada.</title>
        <authorList>
            <person name="Sulman M."/>
            <person name="Ellouze W."/>
            <person name="Ilyukhin E."/>
        </authorList>
    </citation>
    <scope>NUCLEOTIDE SEQUENCE [LARGE SCALE GENOMIC DNA]</scope>
    <source>
        <strain evidence="3 4">M1-105</strain>
    </source>
</reference>
<organism evidence="3 4">
    <name type="scientific">Neofusicoccum ribis</name>
    <dbReference type="NCBI Taxonomy" id="45134"/>
    <lineage>
        <taxon>Eukaryota</taxon>
        <taxon>Fungi</taxon>
        <taxon>Dikarya</taxon>
        <taxon>Ascomycota</taxon>
        <taxon>Pezizomycotina</taxon>
        <taxon>Dothideomycetes</taxon>
        <taxon>Dothideomycetes incertae sedis</taxon>
        <taxon>Botryosphaeriales</taxon>
        <taxon>Botryosphaeriaceae</taxon>
        <taxon>Neofusicoccum</taxon>
    </lineage>
</organism>
<comment type="caution">
    <text evidence="3">The sequence shown here is derived from an EMBL/GenBank/DDBJ whole genome shotgun (WGS) entry which is preliminary data.</text>
</comment>
<sequence>MPAFLDFVFTFGRRETAQEFHFGGFRHELRLADSLKGPILSQLGRSGRDIRHCFNLRSVESSKRQQSWPWSIRQTAVYHCFDVTSGRATWIVIKGDKLMQNRIKDATEPFGQSSVTSFETNDRAFASSLFTHLIFVDWCAESWRWYIDFLEEEAQKSTGRTLSTNVETPVASTPIASSIMQPRSTVISGEGVGLISEKRTSTFSSFETPSLMKDKPSLDYYDKPRTPSTYSGGSTDLVIHLKRPPVPPSLHEERPTEKKPDFSFSDLQRVQFLEEKTNETILVIGLNISILADLKKLYEAMSISNEFPEELKVECRDDIERFSSRISIAENDLLSQKSRASSLLRMLADRRTLLFGILEYRNMEASRMFAEKAQLSANSMESMTRDMHQIAVKTKQETVSMRIITLVTLFFLPGTFISTLMSTDIIRWQSDGGNSLEKTVSTGALEFFMSITIPLMLVTFTCWYGVYWWVNKREEAVKTMDQRALEP</sequence>
<keyword evidence="1" id="KW-0472">Membrane</keyword>
<dbReference type="InterPro" id="IPR058257">
    <property type="entry name" value="CorA-like_dom"/>
</dbReference>
<accession>A0ABR3T6X0</accession>
<evidence type="ECO:0000313" key="4">
    <source>
        <dbReference type="Proteomes" id="UP001521116"/>
    </source>
</evidence>
<protein>
    <recommendedName>
        <fullName evidence="2">CorA-like transporter domain-containing protein</fullName>
    </recommendedName>
</protein>
<proteinExistence type="predicted"/>
<evidence type="ECO:0000256" key="1">
    <source>
        <dbReference type="SAM" id="Phobius"/>
    </source>
</evidence>
<evidence type="ECO:0000259" key="2">
    <source>
        <dbReference type="Pfam" id="PF26616"/>
    </source>
</evidence>
<dbReference type="Pfam" id="PF26616">
    <property type="entry name" value="CorA-like"/>
    <property type="match status" value="1"/>
</dbReference>
<keyword evidence="1" id="KW-1133">Transmembrane helix</keyword>
<dbReference type="Proteomes" id="UP001521116">
    <property type="component" value="Unassembled WGS sequence"/>
</dbReference>
<dbReference type="Gene3D" id="1.20.58.340">
    <property type="entry name" value="Magnesium transport protein CorA, transmembrane region"/>
    <property type="match status" value="1"/>
</dbReference>